<feature type="domain" description="Nudix hydrolase" evidence="11">
    <location>
        <begin position="152"/>
        <end position="279"/>
    </location>
</feature>
<dbReference type="PANTHER" id="PTHR42904">
    <property type="entry name" value="NUDIX HYDROLASE, NUDC SUBFAMILY"/>
    <property type="match status" value="1"/>
</dbReference>
<dbReference type="PROSITE" id="PS51462">
    <property type="entry name" value="NUDIX"/>
    <property type="match status" value="1"/>
</dbReference>
<dbReference type="InterPro" id="IPR020084">
    <property type="entry name" value="NUDIX_hydrolase_CS"/>
</dbReference>
<evidence type="ECO:0000313" key="13">
    <source>
        <dbReference type="Proteomes" id="UP000811255"/>
    </source>
</evidence>
<dbReference type="InterPro" id="IPR015375">
    <property type="entry name" value="NADH_PPase-like_N"/>
</dbReference>
<keyword evidence="5" id="KW-0479">Metal-binding</keyword>
<evidence type="ECO:0000313" key="12">
    <source>
        <dbReference type="EMBL" id="MBT2133249.1"/>
    </source>
</evidence>
<dbReference type="GO" id="GO:0016787">
    <property type="term" value="F:hydrolase activity"/>
    <property type="evidence" value="ECO:0007669"/>
    <property type="project" value="UniProtKB-KW"/>
</dbReference>
<comment type="similarity">
    <text evidence="3">Belongs to the Nudix hydrolase family. NudC subfamily.</text>
</comment>
<reference evidence="12 13" key="1">
    <citation type="submission" date="2021-05" db="EMBL/GenBank/DDBJ databases">
        <title>Croceibacterium sp. LX-88 genome sequence.</title>
        <authorList>
            <person name="Luo X."/>
        </authorList>
    </citation>
    <scope>NUCLEOTIDE SEQUENCE [LARGE SCALE GENOMIC DNA]</scope>
    <source>
        <strain evidence="12 13">LX-88</strain>
    </source>
</reference>
<dbReference type="Pfam" id="PF09297">
    <property type="entry name" value="Zn_ribbon_NUD"/>
    <property type="match status" value="1"/>
</dbReference>
<comment type="cofactor">
    <cofactor evidence="2">
        <name>Zn(2+)</name>
        <dbReference type="ChEBI" id="CHEBI:29105"/>
    </cofactor>
</comment>
<keyword evidence="6 10" id="KW-0378">Hydrolase</keyword>
<protein>
    <recommendedName>
        <fullName evidence="4">NAD(+) diphosphatase</fullName>
        <ecNumber evidence="4">3.6.1.22</ecNumber>
    </recommendedName>
</protein>
<evidence type="ECO:0000256" key="7">
    <source>
        <dbReference type="ARBA" id="ARBA00022842"/>
    </source>
</evidence>
<dbReference type="Gene3D" id="3.90.79.10">
    <property type="entry name" value="Nucleoside Triphosphate Pyrophosphohydrolase"/>
    <property type="match status" value="1"/>
</dbReference>
<dbReference type="InterPro" id="IPR020476">
    <property type="entry name" value="Nudix_hydrolase"/>
</dbReference>
<keyword evidence="13" id="KW-1185">Reference proteome</keyword>
<keyword evidence="7" id="KW-0460">Magnesium</keyword>
<gene>
    <name evidence="12" type="primary">nudC</name>
    <name evidence="12" type="ORF">KK137_02780</name>
</gene>
<dbReference type="InterPro" id="IPR015797">
    <property type="entry name" value="NUDIX_hydrolase-like_dom_sf"/>
</dbReference>
<dbReference type="SUPFAM" id="SSF55811">
    <property type="entry name" value="Nudix"/>
    <property type="match status" value="1"/>
</dbReference>
<dbReference type="RefSeq" id="WP_214534518.1">
    <property type="nucleotide sequence ID" value="NZ_JAHFVK010000001.1"/>
</dbReference>
<evidence type="ECO:0000256" key="2">
    <source>
        <dbReference type="ARBA" id="ARBA00001947"/>
    </source>
</evidence>
<dbReference type="InterPro" id="IPR050241">
    <property type="entry name" value="NAD-cap_RNA_hydrolase_NudC"/>
</dbReference>
<sequence length="292" mass="31898">MNSIAFAGQPLDRADHLRTDPEKLAALRAGDALLLKLEGLLPELSEDGGLAWGPVSEAPGDVELVFLGQREGQALFAAVPTEGDPDPAYAHRKTWGAIAQLGAADLAIFGTARSVLDWHARHRFCARCGRPTHLAKGGWQRDCGSCSAQHFPRVDPVAIMLVECEGKLLLGRQSRFPPRSYSALAGFVEPGETIEEAVAREVFEEAGVRVRDVRYVASQPWPFPSQLMIGCIGKADSRELAIDKTEIEDANWFTRSDVAEAMAKGAESESFIPPPRQAIAHHLLQWWLEQTA</sequence>
<dbReference type="EC" id="3.6.1.22" evidence="4"/>
<accession>A0ABS5W0S8</accession>
<dbReference type="PRINTS" id="PR00502">
    <property type="entry name" value="NUDIXFAMILY"/>
</dbReference>
<evidence type="ECO:0000256" key="5">
    <source>
        <dbReference type="ARBA" id="ARBA00022723"/>
    </source>
</evidence>
<comment type="cofactor">
    <cofactor evidence="1">
        <name>Mg(2+)</name>
        <dbReference type="ChEBI" id="CHEBI:18420"/>
    </cofactor>
</comment>
<dbReference type="Pfam" id="PF09296">
    <property type="entry name" value="NUDIX-like"/>
    <property type="match status" value="1"/>
</dbReference>
<dbReference type="PROSITE" id="PS00893">
    <property type="entry name" value="NUDIX_BOX"/>
    <property type="match status" value="1"/>
</dbReference>
<dbReference type="InterPro" id="IPR049734">
    <property type="entry name" value="NudC-like_C"/>
</dbReference>
<organism evidence="12 13">
    <name type="scientific">Croceibacterium selenioxidans</name>
    <dbReference type="NCBI Taxonomy" id="2838833"/>
    <lineage>
        <taxon>Bacteria</taxon>
        <taxon>Pseudomonadati</taxon>
        <taxon>Pseudomonadota</taxon>
        <taxon>Alphaproteobacteria</taxon>
        <taxon>Sphingomonadales</taxon>
        <taxon>Erythrobacteraceae</taxon>
        <taxon>Croceibacterium</taxon>
    </lineage>
</organism>
<evidence type="ECO:0000256" key="1">
    <source>
        <dbReference type="ARBA" id="ARBA00001946"/>
    </source>
</evidence>
<dbReference type="Gene3D" id="3.90.79.20">
    <property type="match status" value="1"/>
</dbReference>
<proteinExistence type="inferred from homology"/>
<keyword evidence="8" id="KW-0520">NAD</keyword>
<comment type="catalytic activity">
    <reaction evidence="9">
        <text>a 5'-end NAD(+)-phospho-ribonucleoside in mRNA + H2O = a 5'-end phospho-adenosine-phospho-ribonucleoside in mRNA + beta-nicotinamide D-ribonucleotide + 2 H(+)</text>
        <dbReference type="Rhea" id="RHEA:60876"/>
        <dbReference type="Rhea" id="RHEA-COMP:15698"/>
        <dbReference type="Rhea" id="RHEA-COMP:15719"/>
        <dbReference type="ChEBI" id="CHEBI:14649"/>
        <dbReference type="ChEBI" id="CHEBI:15377"/>
        <dbReference type="ChEBI" id="CHEBI:15378"/>
        <dbReference type="ChEBI" id="CHEBI:144029"/>
        <dbReference type="ChEBI" id="CHEBI:144051"/>
    </reaction>
    <physiologicalReaction direction="left-to-right" evidence="9">
        <dbReference type="Rhea" id="RHEA:60877"/>
    </physiologicalReaction>
</comment>
<evidence type="ECO:0000256" key="4">
    <source>
        <dbReference type="ARBA" id="ARBA00012381"/>
    </source>
</evidence>
<name>A0ABS5W0S8_9SPHN</name>
<evidence type="ECO:0000256" key="8">
    <source>
        <dbReference type="ARBA" id="ARBA00023027"/>
    </source>
</evidence>
<dbReference type="InterPro" id="IPR000086">
    <property type="entry name" value="NUDIX_hydrolase_dom"/>
</dbReference>
<dbReference type="Pfam" id="PF00293">
    <property type="entry name" value="NUDIX"/>
    <property type="match status" value="1"/>
</dbReference>
<dbReference type="Proteomes" id="UP000811255">
    <property type="component" value="Unassembled WGS sequence"/>
</dbReference>
<evidence type="ECO:0000256" key="9">
    <source>
        <dbReference type="ARBA" id="ARBA00023679"/>
    </source>
</evidence>
<evidence type="ECO:0000256" key="6">
    <source>
        <dbReference type="ARBA" id="ARBA00022801"/>
    </source>
</evidence>
<dbReference type="CDD" id="cd03429">
    <property type="entry name" value="NUDIX_NADH_pyrophosphatase_Nudt13"/>
    <property type="match status" value="1"/>
</dbReference>
<dbReference type="NCBIfam" id="NF001299">
    <property type="entry name" value="PRK00241.1"/>
    <property type="match status" value="1"/>
</dbReference>
<dbReference type="PANTHER" id="PTHR42904:SF6">
    <property type="entry name" value="NAD-CAPPED RNA HYDROLASE NUDT12"/>
    <property type="match status" value="1"/>
</dbReference>
<dbReference type="InterPro" id="IPR015376">
    <property type="entry name" value="Znr_NADH_PPase"/>
</dbReference>
<comment type="caution">
    <text evidence="12">The sequence shown here is derived from an EMBL/GenBank/DDBJ whole genome shotgun (WGS) entry which is preliminary data.</text>
</comment>
<evidence type="ECO:0000256" key="3">
    <source>
        <dbReference type="ARBA" id="ARBA00009595"/>
    </source>
</evidence>
<evidence type="ECO:0000259" key="11">
    <source>
        <dbReference type="PROSITE" id="PS51462"/>
    </source>
</evidence>
<dbReference type="EMBL" id="JAHFVK010000001">
    <property type="protein sequence ID" value="MBT2133249.1"/>
    <property type="molecule type" value="Genomic_DNA"/>
</dbReference>
<evidence type="ECO:0000256" key="10">
    <source>
        <dbReference type="RuleBase" id="RU003476"/>
    </source>
</evidence>